<evidence type="ECO:0000313" key="2">
    <source>
        <dbReference type="Proteomes" id="UP001060085"/>
    </source>
</evidence>
<comment type="caution">
    <text evidence="1">The sequence shown here is derived from an EMBL/GenBank/DDBJ whole genome shotgun (WGS) entry which is preliminary data.</text>
</comment>
<protein>
    <submittedName>
        <fullName evidence="1">Uncharacterized protein</fullName>
    </submittedName>
</protein>
<reference evidence="2" key="1">
    <citation type="journal article" date="2023" name="Nat. Plants">
        <title>Single-cell RNA sequencing provides a high-resolution roadmap for understanding the multicellular compartmentation of specialized metabolism.</title>
        <authorList>
            <person name="Sun S."/>
            <person name="Shen X."/>
            <person name="Li Y."/>
            <person name="Li Y."/>
            <person name="Wang S."/>
            <person name="Li R."/>
            <person name="Zhang H."/>
            <person name="Shen G."/>
            <person name="Guo B."/>
            <person name="Wei J."/>
            <person name="Xu J."/>
            <person name="St-Pierre B."/>
            <person name="Chen S."/>
            <person name="Sun C."/>
        </authorList>
    </citation>
    <scope>NUCLEOTIDE SEQUENCE [LARGE SCALE GENOMIC DNA]</scope>
</reference>
<dbReference type="EMBL" id="CM044705">
    <property type="protein sequence ID" value="KAI5662119.1"/>
    <property type="molecule type" value="Genomic_DNA"/>
</dbReference>
<dbReference type="Proteomes" id="UP001060085">
    <property type="component" value="Linkage Group LG05"/>
</dbReference>
<gene>
    <name evidence="1" type="ORF">M9H77_21442</name>
</gene>
<evidence type="ECO:0000313" key="1">
    <source>
        <dbReference type="EMBL" id="KAI5662119.1"/>
    </source>
</evidence>
<organism evidence="1 2">
    <name type="scientific">Catharanthus roseus</name>
    <name type="common">Madagascar periwinkle</name>
    <name type="synonym">Vinca rosea</name>
    <dbReference type="NCBI Taxonomy" id="4058"/>
    <lineage>
        <taxon>Eukaryota</taxon>
        <taxon>Viridiplantae</taxon>
        <taxon>Streptophyta</taxon>
        <taxon>Embryophyta</taxon>
        <taxon>Tracheophyta</taxon>
        <taxon>Spermatophyta</taxon>
        <taxon>Magnoliopsida</taxon>
        <taxon>eudicotyledons</taxon>
        <taxon>Gunneridae</taxon>
        <taxon>Pentapetalae</taxon>
        <taxon>asterids</taxon>
        <taxon>lamiids</taxon>
        <taxon>Gentianales</taxon>
        <taxon>Apocynaceae</taxon>
        <taxon>Rauvolfioideae</taxon>
        <taxon>Vinceae</taxon>
        <taxon>Catharanthinae</taxon>
        <taxon>Catharanthus</taxon>
    </lineage>
</organism>
<sequence>MEQCNIFIYLFWLNYIRNGPRKYELRTALANCKQGGDSVQTIKWCNLWNCSFSYDSIGTHTKNENNSCPNLQRRTTQKHVPNGRQRRQWSSLRRRQNRTHGHRHHLLLPHGWSAATDFLNGGPDLEQGELAASMVALLLPSAAYEEVTQRAGVRTAGECRSWMASLCDDRGWAYAMNGGTSFSSKNGSNQIGSPSTNGSHCFGNFPNLDSNQWSKLLTLLNNPTPTQTDTLSVSLPNGAKALALQGGKISLNPKLTL</sequence>
<name>A0ACC0ANG9_CATRO</name>
<accession>A0ACC0ANG9</accession>
<proteinExistence type="predicted"/>
<keyword evidence="2" id="KW-1185">Reference proteome</keyword>